<accession>A0A5S4GU40</accession>
<dbReference type="PANTHER" id="PTHR44688">
    <property type="entry name" value="DNA-BINDING TRANSCRIPTIONAL ACTIVATOR DEVR_DOSR"/>
    <property type="match status" value="1"/>
</dbReference>
<dbReference type="PANTHER" id="PTHR44688:SF16">
    <property type="entry name" value="DNA-BINDING TRANSCRIPTIONAL ACTIVATOR DEVR_DOSR"/>
    <property type="match status" value="1"/>
</dbReference>
<evidence type="ECO:0000313" key="6">
    <source>
        <dbReference type="Proteomes" id="UP000306628"/>
    </source>
</evidence>
<comment type="caution">
    <text evidence="5">The sequence shown here is derived from an EMBL/GenBank/DDBJ whole genome shotgun (WGS) entry which is preliminary data.</text>
</comment>
<evidence type="ECO:0000256" key="3">
    <source>
        <dbReference type="ARBA" id="ARBA00023163"/>
    </source>
</evidence>
<dbReference type="InterPro" id="IPR000792">
    <property type="entry name" value="Tscrpt_reg_LuxR_C"/>
</dbReference>
<dbReference type="InterPro" id="IPR036388">
    <property type="entry name" value="WH-like_DNA-bd_sf"/>
</dbReference>
<organism evidence="5 6">
    <name type="scientific">Nonomuraea zeae</name>
    <dbReference type="NCBI Taxonomy" id="1642303"/>
    <lineage>
        <taxon>Bacteria</taxon>
        <taxon>Bacillati</taxon>
        <taxon>Actinomycetota</taxon>
        <taxon>Actinomycetes</taxon>
        <taxon>Streptosporangiales</taxon>
        <taxon>Streptosporangiaceae</taxon>
        <taxon>Nonomuraea</taxon>
    </lineage>
</organism>
<dbReference type="Pfam" id="PF00196">
    <property type="entry name" value="GerE"/>
    <property type="match status" value="2"/>
</dbReference>
<keyword evidence="6" id="KW-1185">Reference proteome</keyword>
<dbReference type="Proteomes" id="UP000306628">
    <property type="component" value="Unassembled WGS sequence"/>
</dbReference>
<dbReference type="EMBL" id="VCKX01000024">
    <property type="protein sequence ID" value="TMR36468.1"/>
    <property type="molecule type" value="Genomic_DNA"/>
</dbReference>
<feature type="domain" description="HTH luxR-type" evidence="4">
    <location>
        <begin position="2"/>
        <end position="67"/>
    </location>
</feature>
<feature type="domain" description="HTH luxR-type" evidence="4">
    <location>
        <begin position="207"/>
        <end position="272"/>
    </location>
</feature>
<reference evidence="5 6" key="1">
    <citation type="submission" date="2019-05" db="EMBL/GenBank/DDBJ databases">
        <title>Draft genome sequence of Nonomuraea zeae DSM 100528.</title>
        <authorList>
            <person name="Saricaoglu S."/>
            <person name="Isik K."/>
        </authorList>
    </citation>
    <scope>NUCLEOTIDE SEQUENCE [LARGE SCALE GENOMIC DNA]</scope>
    <source>
        <strain evidence="5 6">DSM 100528</strain>
    </source>
</reference>
<keyword evidence="1" id="KW-0805">Transcription regulation</keyword>
<evidence type="ECO:0000313" key="5">
    <source>
        <dbReference type="EMBL" id="TMR36468.1"/>
    </source>
</evidence>
<dbReference type="SMART" id="SM00421">
    <property type="entry name" value="HTH_LUXR"/>
    <property type="match status" value="2"/>
</dbReference>
<dbReference type="InterPro" id="IPR016032">
    <property type="entry name" value="Sig_transdc_resp-reg_C-effctor"/>
</dbReference>
<sequence>MTMADIDVLTAREMEILSLTGSGHSAHEIAGLLGISRCAVENHRRRIYHKLGVAGQSEAVFRGLALHLLAGPLRPPRAESPSGRELVVMHARCVMAAELVTRTVLGGGRALVAVRSGLPCEVHVESWSRIGFTAVLVDPVPGDWLLPLRLGARTVAVPSAPPEPAAVAEAVAHGACAVLWLRDVPEHLCAVLDLVARGYVVVGSRDRQEQGPRLTARERDVLASIAAGHTIRQTARLLGIASKTVESTRARLFRKLGARNRSQALAIAYRAGLVAAGQDRPAAPVTGHDSPGPPART</sequence>
<evidence type="ECO:0000256" key="1">
    <source>
        <dbReference type="ARBA" id="ARBA00023015"/>
    </source>
</evidence>
<dbReference type="AlphaFoldDB" id="A0A5S4GU40"/>
<dbReference type="GO" id="GO:0006355">
    <property type="term" value="P:regulation of DNA-templated transcription"/>
    <property type="evidence" value="ECO:0007669"/>
    <property type="project" value="InterPro"/>
</dbReference>
<dbReference type="OrthoDB" id="3505224at2"/>
<dbReference type="PROSITE" id="PS50043">
    <property type="entry name" value="HTH_LUXR_2"/>
    <property type="match status" value="2"/>
</dbReference>
<name>A0A5S4GU40_9ACTN</name>
<dbReference type="SUPFAM" id="SSF46894">
    <property type="entry name" value="C-terminal effector domain of the bipartite response regulators"/>
    <property type="match status" value="2"/>
</dbReference>
<gene>
    <name evidence="5" type="ORF">ETD85_10800</name>
</gene>
<dbReference type="GO" id="GO:0003677">
    <property type="term" value="F:DNA binding"/>
    <property type="evidence" value="ECO:0007669"/>
    <property type="project" value="UniProtKB-KW"/>
</dbReference>
<dbReference type="CDD" id="cd06170">
    <property type="entry name" value="LuxR_C_like"/>
    <property type="match status" value="2"/>
</dbReference>
<evidence type="ECO:0000259" key="4">
    <source>
        <dbReference type="PROSITE" id="PS50043"/>
    </source>
</evidence>
<dbReference type="Gene3D" id="1.10.10.10">
    <property type="entry name" value="Winged helix-like DNA-binding domain superfamily/Winged helix DNA-binding domain"/>
    <property type="match status" value="2"/>
</dbReference>
<dbReference type="PRINTS" id="PR00038">
    <property type="entry name" value="HTHLUXR"/>
</dbReference>
<keyword evidence="2" id="KW-0238">DNA-binding</keyword>
<keyword evidence="3" id="KW-0804">Transcription</keyword>
<evidence type="ECO:0000256" key="2">
    <source>
        <dbReference type="ARBA" id="ARBA00023125"/>
    </source>
</evidence>
<proteinExistence type="predicted"/>
<protein>
    <submittedName>
        <fullName evidence="5">Helix-turn-helix transcriptional regulator</fullName>
    </submittedName>
</protein>